<dbReference type="RefSeq" id="WP_097154969.1">
    <property type="nucleotide sequence ID" value="NZ_OBEL01000005.1"/>
</dbReference>
<dbReference type="PIRSF" id="PIRSF030840">
    <property type="entry name" value="DUF1008"/>
    <property type="match status" value="1"/>
</dbReference>
<dbReference type="AlphaFoldDB" id="A0A285PFW0"/>
<dbReference type="EMBL" id="OBEL01000005">
    <property type="protein sequence ID" value="SNZ20602.1"/>
    <property type="molecule type" value="Genomic_DNA"/>
</dbReference>
<dbReference type="InterPro" id="IPR053733">
    <property type="entry name" value="Heme_Transport_Util_sf"/>
</dbReference>
<evidence type="ECO:0000313" key="1">
    <source>
        <dbReference type="EMBL" id="SNZ20602.1"/>
    </source>
</evidence>
<dbReference type="Gene3D" id="3.40.1570.10">
    <property type="entry name" value="HemS/ChuS/ChuX like domains"/>
    <property type="match status" value="1"/>
</dbReference>
<dbReference type="CDD" id="cd16829">
    <property type="entry name" value="ChuX_HutX-like"/>
    <property type="match status" value="1"/>
</dbReference>
<evidence type="ECO:0000313" key="2">
    <source>
        <dbReference type="Proteomes" id="UP000219439"/>
    </source>
</evidence>
<dbReference type="SUPFAM" id="SSF144064">
    <property type="entry name" value="Heme iron utilization protein-like"/>
    <property type="match status" value="1"/>
</dbReference>
<accession>A0A285PFW0</accession>
<dbReference type="OrthoDB" id="8781266at2"/>
<protein>
    <submittedName>
        <fullName evidence="1">Heme utilization protein HuvX</fullName>
    </submittedName>
</protein>
<dbReference type="Pfam" id="PF06228">
    <property type="entry name" value="ChuX_HutX"/>
    <property type="match status" value="1"/>
</dbReference>
<reference evidence="1 2" key="1">
    <citation type="submission" date="2017-09" db="EMBL/GenBank/DDBJ databases">
        <authorList>
            <person name="Ehlers B."/>
            <person name="Leendertz F.H."/>
        </authorList>
    </citation>
    <scope>NUCLEOTIDE SEQUENCE [LARGE SCALE GENOMIC DNA]</scope>
    <source>
        <strain evidence="1 2">DSM 18289</strain>
    </source>
</reference>
<organism evidence="1 2">
    <name type="scientific">Cohaesibacter gelatinilyticus</name>
    <dbReference type="NCBI Taxonomy" id="372072"/>
    <lineage>
        <taxon>Bacteria</taxon>
        <taxon>Pseudomonadati</taxon>
        <taxon>Pseudomonadota</taxon>
        <taxon>Alphaproteobacteria</taxon>
        <taxon>Hyphomicrobiales</taxon>
        <taxon>Cohaesibacteraceae</taxon>
    </lineage>
</organism>
<keyword evidence="2" id="KW-1185">Reference proteome</keyword>
<dbReference type="InterPro" id="IPR010413">
    <property type="entry name" value="HutX-like"/>
</dbReference>
<sequence length="170" mass="18635">MSSLSTEKKQAIQTSLSENPGAVLDYVAKEHEVSALDIIHCLPEHQTRLVDGALFETVMLEVSDWGDITFLVHTEDLILEAKGSVPKGKSARGFYNLHGAPIGGHLKGENCDAIAFVSRPLFSSDTKSVQFFNKKGGCMFKIYLGRDENRQMLSSQIEAFEALKSKLGSS</sequence>
<dbReference type="NCBIfam" id="TIGR04108">
    <property type="entry name" value="HutX"/>
    <property type="match status" value="1"/>
</dbReference>
<dbReference type="Proteomes" id="UP000219439">
    <property type="component" value="Unassembled WGS sequence"/>
</dbReference>
<proteinExistence type="predicted"/>
<gene>
    <name evidence="1" type="ORF">SAMN06265368_3708</name>
</gene>
<name>A0A285PFW0_9HYPH</name>